<dbReference type="PANTHER" id="PTHR34818">
    <property type="entry name" value="PROTEIN BLI-3"/>
    <property type="match status" value="1"/>
</dbReference>
<keyword evidence="3" id="KW-1185">Reference proteome</keyword>
<evidence type="ECO:0000313" key="2">
    <source>
        <dbReference type="EMBL" id="PSL41512.1"/>
    </source>
</evidence>
<feature type="domain" description="General stress protein FMN-binding split barrel" evidence="1">
    <location>
        <begin position="10"/>
        <end position="153"/>
    </location>
</feature>
<dbReference type="Gene3D" id="2.30.110.10">
    <property type="entry name" value="Electron Transport, Fmn-binding Protein, Chain A"/>
    <property type="match status" value="1"/>
</dbReference>
<dbReference type="EMBL" id="PYAT01000002">
    <property type="protein sequence ID" value="PSL41512.1"/>
    <property type="molecule type" value="Genomic_DNA"/>
</dbReference>
<reference evidence="2 3" key="1">
    <citation type="submission" date="2018-03" db="EMBL/GenBank/DDBJ databases">
        <title>Genomic Encyclopedia of Type Strains, Phase III (KMG-III): the genomes of soil and plant-associated and newly described type strains.</title>
        <authorList>
            <person name="Whitman W."/>
        </authorList>
    </citation>
    <scope>NUCLEOTIDE SEQUENCE [LARGE SCALE GENOMIC DNA]</scope>
    <source>
        <strain evidence="2 3">CGMCC 1.12259</strain>
    </source>
</reference>
<organism evidence="2 3">
    <name type="scientific">Planomicrobium soli</name>
    <dbReference type="NCBI Taxonomy" id="1176648"/>
    <lineage>
        <taxon>Bacteria</taxon>
        <taxon>Bacillati</taxon>
        <taxon>Bacillota</taxon>
        <taxon>Bacilli</taxon>
        <taxon>Bacillales</taxon>
        <taxon>Caryophanaceae</taxon>
        <taxon>Planomicrobium</taxon>
    </lineage>
</organism>
<dbReference type="OrthoDB" id="9795235at2"/>
<dbReference type="RefSeq" id="WP_106532202.1">
    <property type="nucleotide sequence ID" value="NZ_PYAT01000002.1"/>
</dbReference>
<dbReference type="Proteomes" id="UP000242682">
    <property type="component" value="Unassembled WGS sequence"/>
</dbReference>
<accession>A0A2P8H5K7</accession>
<dbReference type="Pfam" id="PF16242">
    <property type="entry name" value="Pyrid_ox_like"/>
    <property type="match status" value="1"/>
</dbReference>
<gene>
    <name evidence="2" type="ORF">B0H99_102196</name>
</gene>
<evidence type="ECO:0000313" key="3">
    <source>
        <dbReference type="Proteomes" id="UP000242682"/>
    </source>
</evidence>
<dbReference type="AlphaFoldDB" id="A0A2P8H5K7"/>
<comment type="caution">
    <text evidence="2">The sequence shown here is derived from an EMBL/GenBank/DDBJ whole genome shotgun (WGS) entry which is preliminary data.</text>
</comment>
<evidence type="ECO:0000259" key="1">
    <source>
        <dbReference type="Pfam" id="PF16242"/>
    </source>
</evidence>
<dbReference type="SUPFAM" id="SSF50475">
    <property type="entry name" value="FMN-binding split barrel"/>
    <property type="match status" value="1"/>
</dbReference>
<sequence length="169" mass="19107">MDGNASSTQEAMQKVNKLIKGIDVAMLTTIAGNKAVSRPMQTQEAEFDGDLWFLTMKDTAKYQEILENPIVNVSYSGKSYVSISGNAEFSEDLERKKEYWNPAFDKLLETTYDDPNVVLIKVSADSAEYWESGNPLKTITKFAKKLTTNERLDKDDNELNDTVDFNQQN</sequence>
<protein>
    <submittedName>
        <fullName evidence="2">General stress protein 26</fullName>
    </submittedName>
</protein>
<dbReference type="InterPro" id="IPR012349">
    <property type="entry name" value="Split_barrel_FMN-bd"/>
</dbReference>
<name>A0A2P8H5K7_9BACL</name>
<dbReference type="PANTHER" id="PTHR34818:SF1">
    <property type="entry name" value="PROTEIN BLI-3"/>
    <property type="match status" value="1"/>
</dbReference>
<dbReference type="InterPro" id="IPR052917">
    <property type="entry name" value="Stress-Dev_Protein"/>
</dbReference>
<proteinExistence type="predicted"/>
<dbReference type="InterPro" id="IPR038725">
    <property type="entry name" value="YdaG_split_barrel_FMN-bd"/>
</dbReference>